<dbReference type="SUPFAM" id="SSF50969">
    <property type="entry name" value="YVTN repeat-like/Quinoprotein amine dehydrogenase"/>
    <property type="match status" value="1"/>
</dbReference>
<dbReference type="InterPro" id="IPR015943">
    <property type="entry name" value="WD40/YVTN_repeat-like_dom_sf"/>
</dbReference>
<dbReference type="InterPro" id="IPR051200">
    <property type="entry name" value="Host-pathogen_enzymatic-act"/>
</dbReference>
<dbReference type="EMBL" id="FSQT01000001">
    <property type="protein sequence ID" value="SIM57469.1"/>
    <property type="molecule type" value="Genomic_DNA"/>
</dbReference>
<evidence type="ECO:0000256" key="1">
    <source>
        <dbReference type="SAM" id="MobiDB-lite"/>
    </source>
</evidence>
<evidence type="ECO:0008006" key="4">
    <source>
        <dbReference type="Google" id="ProtNLM"/>
    </source>
</evidence>
<dbReference type="InterPro" id="IPR011044">
    <property type="entry name" value="Quino_amine_DH_bsu"/>
</dbReference>
<reference evidence="3" key="1">
    <citation type="submission" date="2016-12" db="EMBL/GenBank/DDBJ databases">
        <authorList>
            <person name="Varghese N."/>
            <person name="Submissions S."/>
        </authorList>
    </citation>
    <scope>NUCLEOTIDE SEQUENCE [LARGE SCALE GENOMIC DNA]</scope>
    <source>
        <strain evidence="3">DSM 45599</strain>
    </source>
</reference>
<organism evidence="2 3">
    <name type="scientific">Micromonospora cremea</name>
    <dbReference type="NCBI Taxonomy" id="709881"/>
    <lineage>
        <taxon>Bacteria</taxon>
        <taxon>Bacillati</taxon>
        <taxon>Actinomycetota</taxon>
        <taxon>Actinomycetes</taxon>
        <taxon>Micromonosporales</taxon>
        <taxon>Micromonosporaceae</taxon>
        <taxon>Micromonospora</taxon>
    </lineage>
</organism>
<keyword evidence="3" id="KW-1185">Reference proteome</keyword>
<name>A0A1N5UC04_9ACTN</name>
<gene>
    <name evidence="2" type="ORF">SAMN04489832_0726</name>
</gene>
<dbReference type="Gene3D" id="2.130.10.10">
    <property type="entry name" value="YVTN repeat-like/Quinoprotein amine dehydrogenase"/>
    <property type="match status" value="1"/>
</dbReference>
<evidence type="ECO:0000313" key="2">
    <source>
        <dbReference type="EMBL" id="SIM57469.1"/>
    </source>
</evidence>
<proteinExistence type="predicted"/>
<dbReference type="PANTHER" id="PTHR47197">
    <property type="entry name" value="PROTEIN NIRF"/>
    <property type="match status" value="1"/>
</dbReference>
<feature type="region of interest" description="Disordered" evidence="1">
    <location>
        <begin position="1"/>
        <end position="22"/>
    </location>
</feature>
<accession>A0A1N5UC04</accession>
<dbReference type="PANTHER" id="PTHR47197:SF3">
    <property type="entry name" value="DIHYDRO-HEME D1 DEHYDROGENASE"/>
    <property type="match status" value="1"/>
</dbReference>
<dbReference type="AlphaFoldDB" id="A0A1N5UC04"/>
<protein>
    <recommendedName>
        <fullName evidence="4">40-residue YVTN family beta-propeller repeat-containing protein</fullName>
    </recommendedName>
</protein>
<evidence type="ECO:0000313" key="3">
    <source>
        <dbReference type="Proteomes" id="UP000185124"/>
    </source>
</evidence>
<sequence length="361" mass="37908">MGDGNVPVGRDSTGPAAPGQPSPVAEALWVADESGVLRAFDGRTNEVSARVDIGRSAFPPVLGVGGGLVWVYRDDGGVVLVDPVTARVTRRAMVVPARPLADNRLSYAHRALWIAQPGRLWRVSTSGKVSSIQLPADFKATVAAATDRWLWLAGGRRLVRVDPEGQTVTVAGELPVDVEIGHLSDARSRLLAVGWNKSEIWVLDPDSGALESSIKIPDGELVMSVVSAGDDVWAMGNCGHAVRVTGTEHPQVHKVQVSNVSQDLGAAAAIGSLWVADEGRSELVRIDLQTAEVIARLPVTAADPDDPAFAVVAGQHSVWLIDTNLANGVLHVDPTTNRVLRLTSSIGVSLGVSAVVAPPPP</sequence>
<dbReference type="Proteomes" id="UP000185124">
    <property type="component" value="Unassembled WGS sequence"/>
</dbReference>